<evidence type="ECO:0000313" key="3">
    <source>
        <dbReference type="RefSeq" id="XP_023168186.1"/>
    </source>
</evidence>
<dbReference type="KEGG" id="dhe:111597619"/>
<sequence length="148" mass="17503">MYRLCRGKLTKQLHHQYRDTLVHENTPYAVFLPDPLKSFVFVTIYDSPLMSCDNVTCLDYNLFKCDLDHNIKFAVSMMFCYIYPLRYVEDLIDNCMDTRTSKFRIIDKSILHYADIESGFKATTKKWWLLSITLLFAVSWYLENLALG</sequence>
<dbReference type="Proteomes" id="UP000504633">
    <property type="component" value="Unplaced"/>
</dbReference>
<dbReference type="RefSeq" id="XP_023168186.1">
    <property type="nucleotide sequence ID" value="XM_023312418.2"/>
</dbReference>
<dbReference type="GeneID" id="111597619"/>
<dbReference type="OrthoDB" id="7861146at2759"/>
<keyword evidence="1" id="KW-0812">Transmembrane</keyword>
<gene>
    <name evidence="3" type="primary">LOC111597619</name>
</gene>
<dbReference type="AlphaFoldDB" id="A0A6J1LN84"/>
<evidence type="ECO:0000313" key="2">
    <source>
        <dbReference type="Proteomes" id="UP000504633"/>
    </source>
</evidence>
<reference evidence="3" key="1">
    <citation type="submission" date="2025-08" db="UniProtKB">
        <authorList>
            <consortium name="RefSeq"/>
        </authorList>
    </citation>
    <scope>IDENTIFICATION</scope>
    <source>
        <strain evidence="3">15085-1641.00</strain>
        <tissue evidence="3">Whole body</tissue>
    </source>
</reference>
<accession>A0A6J1LN84</accession>
<proteinExistence type="predicted"/>
<evidence type="ECO:0000256" key="1">
    <source>
        <dbReference type="SAM" id="Phobius"/>
    </source>
</evidence>
<name>A0A6J1LN84_DROHY</name>
<keyword evidence="1" id="KW-0472">Membrane</keyword>
<keyword evidence="2" id="KW-1185">Reference proteome</keyword>
<keyword evidence="1" id="KW-1133">Transmembrane helix</keyword>
<feature type="transmembrane region" description="Helical" evidence="1">
    <location>
        <begin position="127"/>
        <end position="142"/>
    </location>
</feature>
<protein>
    <submittedName>
        <fullName evidence="3">Uncharacterized protein LOC111597619</fullName>
    </submittedName>
</protein>
<organism evidence="2 3">
    <name type="scientific">Drosophila hydei</name>
    <name type="common">Fruit fly</name>
    <dbReference type="NCBI Taxonomy" id="7224"/>
    <lineage>
        <taxon>Eukaryota</taxon>
        <taxon>Metazoa</taxon>
        <taxon>Ecdysozoa</taxon>
        <taxon>Arthropoda</taxon>
        <taxon>Hexapoda</taxon>
        <taxon>Insecta</taxon>
        <taxon>Pterygota</taxon>
        <taxon>Neoptera</taxon>
        <taxon>Endopterygota</taxon>
        <taxon>Diptera</taxon>
        <taxon>Brachycera</taxon>
        <taxon>Muscomorpha</taxon>
        <taxon>Ephydroidea</taxon>
        <taxon>Drosophilidae</taxon>
        <taxon>Drosophila</taxon>
    </lineage>
</organism>